<dbReference type="AlphaFoldDB" id="A0A6F9DUQ1"/>
<evidence type="ECO:0000256" key="1">
    <source>
        <dbReference type="ARBA" id="ARBA00004308"/>
    </source>
</evidence>
<keyword evidence="2" id="KW-0597">Phosphoprotein</keyword>
<proteinExistence type="evidence at transcript level"/>
<keyword evidence="4" id="KW-0472">Membrane</keyword>
<dbReference type="EMBL" id="LR790896">
    <property type="protein sequence ID" value="CAB3266758.1"/>
    <property type="molecule type" value="mRNA"/>
</dbReference>
<evidence type="ECO:0000256" key="2">
    <source>
        <dbReference type="ARBA" id="ARBA00022553"/>
    </source>
</evidence>
<sequence>MGYMDAWLGEVEAITQKEGNITERKKIENGLTERRAQLQAFKAYSRTMDDINAFANQLPMNEKHIKKLQSLNDRWKGAMKTTAKRYGDLQASMIPLLEFPEKCENWMLFVTQAERGLVADLPTSYDGLTDQARAYDMFIVESGARQQLLRNIVKEGEEMLCEDIVPNPEEFSSKLTNLDKQWSSVLKRARERKTVVDSTMETWRTYKQRNAEVVAETRCFDVEMSKFDGEMTVAGLAPTTLAELMELEAAADNDTCSNMLDAGHRVMALARGDLHARLKKEISSCHGDYMNAHQAVKEKRYI</sequence>
<dbReference type="PANTHER" id="PTHR14514">
    <property type="entry name" value="PKA ANCHORING PROTEIN"/>
    <property type="match status" value="1"/>
</dbReference>
<evidence type="ECO:0000256" key="4">
    <source>
        <dbReference type="ARBA" id="ARBA00023136"/>
    </source>
</evidence>
<comment type="subcellular location">
    <subcellularLocation>
        <location evidence="1">Endomembrane system</location>
    </subcellularLocation>
</comment>
<protein>
    <submittedName>
        <fullName evidence="5">Nesprin-1</fullName>
    </submittedName>
</protein>
<keyword evidence="3" id="KW-0677">Repeat</keyword>
<name>A0A6F9DUQ1_9ASCI</name>
<evidence type="ECO:0000256" key="3">
    <source>
        <dbReference type="ARBA" id="ARBA00022737"/>
    </source>
</evidence>
<dbReference type="Gene3D" id="1.20.58.60">
    <property type="match status" value="1"/>
</dbReference>
<dbReference type="CDD" id="cd00176">
    <property type="entry name" value="SPEC"/>
    <property type="match status" value="1"/>
</dbReference>
<organism evidence="5">
    <name type="scientific">Phallusia mammillata</name>
    <dbReference type="NCBI Taxonomy" id="59560"/>
    <lineage>
        <taxon>Eukaryota</taxon>
        <taxon>Metazoa</taxon>
        <taxon>Chordata</taxon>
        <taxon>Tunicata</taxon>
        <taxon>Ascidiacea</taxon>
        <taxon>Phlebobranchia</taxon>
        <taxon>Ascidiidae</taxon>
        <taxon>Phallusia</taxon>
    </lineage>
</organism>
<dbReference type="PANTHER" id="PTHR14514:SF2">
    <property type="entry name" value="A-KINASE ANCHOR PROTEIN 6"/>
    <property type="match status" value="1"/>
</dbReference>
<dbReference type="InterPro" id="IPR018159">
    <property type="entry name" value="Spectrin/alpha-actinin"/>
</dbReference>
<gene>
    <name evidence="5" type="primary">Syne1-004</name>
</gene>
<reference evidence="5" key="1">
    <citation type="submission" date="2020-04" db="EMBL/GenBank/DDBJ databases">
        <authorList>
            <person name="Neveu A P."/>
        </authorList>
    </citation>
    <scope>NUCLEOTIDE SEQUENCE</scope>
    <source>
        <tissue evidence="5">Whole embryo</tissue>
    </source>
</reference>
<accession>A0A6F9DUQ1</accession>
<evidence type="ECO:0000313" key="5">
    <source>
        <dbReference type="EMBL" id="CAB3266758.1"/>
    </source>
</evidence>
<dbReference type="SUPFAM" id="SSF46966">
    <property type="entry name" value="Spectrin repeat"/>
    <property type="match status" value="2"/>
</dbReference>